<proteinExistence type="predicted"/>
<dbReference type="Proteomes" id="UP000263377">
    <property type="component" value="Unassembled WGS sequence"/>
</dbReference>
<evidence type="ECO:0000313" key="4">
    <source>
        <dbReference type="Proteomes" id="UP000263377"/>
    </source>
</evidence>
<organism evidence="3 4">
    <name type="scientific">Kitasatospora xanthocidica</name>
    <dbReference type="NCBI Taxonomy" id="83382"/>
    <lineage>
        <taxon>Bacteria</taxon>
        <taxon>Bacillati</taxon>
        <taxon>Actinomycetota</taxon>
        <taxon>Actinomycetes</taxon>
        <taxon>Kitasatosporales</taxon>
        <taxon>Streptomycetaceae</taxon>
        <taxon>Kitasatospora</taxon>
    </lineage>
</organism>
<evidence type="ECO:0000313" key="3">
    <source>
        <dbReference type="EMBL" id="RGD57504.1"/>
    </source>
</evidence>
<feature type="chain" id="PRO_5039304454" description="Carbohydrate-binding protein" evidence="2">
    <location>
        <begin position="33"/>
        <end position="342"/>
    </location>
</feature>
<accession>A0A372ZPL2</accession>
<protein>
    <recommendedName>
        <fullName evidence="5">Carbohydrate-binding protein</fullName>
    </recommendedName>
</protein>
<keyword evidence="2" id="KW-0732">Signal</keyword>
<dbReference type="AlphaFoldDB" id="A0A372ZPL2"/>
<gene>
    <name evidence="3" type="ORF">DR950_06560</name>
</gene>
<feature type="region of interest" description="Disordered" evidence="1">
    <location>
        <begin position="46"/>
        <end position="76"/>
    </location>
</feature>
<dbReference type="InterPro" id="IPR006311">
    <property type="entry name" value="TAT_signal"/>
</dbReference>
<evidence type="ECO:0008006" key="5">
    <source>
        <dbReference type="Google" id="ProtNLM"/>
    </source>
</evidence>
<dbReference type="EMBL" id="QVIG01000001">
    <property type="protein sequence ID" value="RGD57504.1"/>
    <property type="molecule type" value="Genomic_DNA"/>
</dbReference>
<comment type="caution">
    <text evidence="3">The sequence shown here is derived from an EMBL/GenBank/DDBJ whole genome shotgun (WGS) entry which is preliminary data.</text>
</comment>
<keyword evidence="4" id="KW-1185">Reference proteome</keyword>
<name>A0A372ZPL2_9ACTN</name>
<sequence length="342" mass="36069">MSTTSSRRSSTLRTAAAAAGACALVVAGTVLAPGAQAVPASAPAHAAHPAAPRADAPTGAPVSGRVLGDAGIRPQDRPAVQRFRELRAGLATKARPSETATNRTAPAPIAAQAHRWWGTELGPNGNTGYDAVIATHTLDDALRLSGANDFLYAPTTKPRSNSCIEMVTVHTRDSAQIWAWDWCTTDPSQAVGATVDIDAAFLRKYGTTVNGRSAYSLQVQLTDARTNTWSASLYNVATSTWDPFFTSRGTDQTGLDYGWDMFEYYSDRTATGNVGVCQDLSGRVVETTGLKVRTPATGAWSDAGPSNSTVFPAATMNPSTYYCPGIAGRMATAYSAWQVTVR</sequence>
<reference evidence="3 4" key="1">
    <citation type="submission" date="2018-08" db="EMBL/GenBank/DDBJ databases">
        <title>Diversity &amp; Physiological Properties of Lignin-Decomposing Actinobacteria from Soil.</title>
        <authorList>
            <person name="Roh S.G."/>
            <person name="Kim S.B."/>
        </authorList>
    </citation>
    <scope>NUCLEOTIDE SEQUENCE [LARGE SCALE GENOMIC DNA]</scope>
    <source>
        <strain evidence="3 4">MMS17-GH009</strain>
    </source>
</reference>
<dbReference type="RefSeq" id="WP_117486279.1">
    <property type="nucleotide sequence ID" value="NZ_QVIG01000001.1"/>
</dbReference>
<evidence type="ECO:0000256" key="2">
    <source>
        <dbReference type="SAM" id="SignalP"/>
    </source>
</evidence>
<feature type="compositionally biased region" description="Low complexity" evidence="1">
    <location>
        <begin position="46"/>
        <end position="57"/>
    </location>
</feature>
<dbReference type="PROSITE" id="PS51318">
    <property type="entry name" value="TAT"/>
    <property type="match status" value="1"/>
</dbReference>
<feature type="signal peptide" evidence="2">
    <location>
        <begin position="1"/>
        <end position="32"/>
    </location>
</feature>
<evidence type="ECO:0000256" key="1">
    <source>
        <dbReference type="SAM" id="MobiDB-lite"/>
    </source>
</evidence>